<evidence type="ECO:0000256" key="1">
    <source>
        <dbReference type="SAM" id="MobiDB-lite"/>
    </source>
</evidence>
<keyword evidence="3" id="KW-1185">Reference proteome</keyword>
<proteinExistence type="predicted"/>
<feature type="compositionally biased region" description="Gly residues" evidence="1">
    <location>
        <begin position="112"/>
        <end position="121"/>
    </location>
</feature>
<name>A0ABU7F794_9TELE</name>
<accession>A0ABU7F794</accession>
<organism evidence="2 3">
    <name type="scientific">Characodon lateralis</name>
    <dbReference type="NCBI Taxonomy" id="208331"/>
    <lineage>
        <taxon>Eukaryota</taxon>
        <taxon>Metazoa</taxon>
        <taxon>Chordata</taxon>
        <taxon>Craniata</taxon>
        <taxon>Vertebrata</taxon>
        <taxon>Euteleostomi</taxon>
        <taxon>Actinopterygii</taxon>
        <taxon>Neopterygii</taxon>
        <taxon>Teleostei</taxon>
        <taxon>Neoteleostei</taxon>
        <taxon>Acanthomorphata</taxon>
        <taxon>Ovalentaria</taxon>
        <taxon>Atherinomorphae</taxon>
        <taxon>Cyprinodontiformes</taxon>
        <taxon>Goodeidae</taxon>
        <taxon>Characodon</taxon>
    </lineage>
</organism>
<dbReference type="Proteomes" id="UP001352852">
    <property type="component" value="Unassembled WGS sequence"/>
</dbReference>
<reference evidence="2 3" key="1">
    <citation type="submission" date="2021-06" db="EMBL/GenBank/DDBJ databases">
        <authorList>
            <person name="Palmer J.M."/>
        </authorList>
    </citation>
    <scope>NUCLEOTIDE SEQUENCE [LARGE SCALE GENOMIC DNA]</scope>
    <source>
        <strain evidence="2 3">CL_MEX2019</strain>
        <tissue evidence="2">Muscle</tissue>
    </source>
</reference>
<feature type="compositionally biased region" description="Polar residues" evidence="1">
    <location>
        <begin position="82"/>
        <end position="109"/>
    </location>
</feature>
<sequence>MSLSLSSSAYPGLGRRGSSLSRDTDFPLPRHLLQLFGREPKAFEGQSGDIVPLACTGLSPGPPPGGLCLKPFTKEVSRGHSKQMNGSPQLTLLNVEEQQLYSQTPSGWPSTAGGGPTGTWP</sequence>
<dbReference type="EMBL" id="JAHUTJ010078268">
    <property type="protein sequence ID" value="MED6295298.1"/>
    <property type="molecule type" value="Genomic_DNA"/>
</dbReference>
<feature type="region of interest" description="Disordered" evidence="1">
    <location>
        <begin position="62"/>
        <end position="121"/>
    </location>
</feature>
<gene>
    <name evidence="2" type="ORF">CHARACLAT_030256</name>
</gene>
<evidence type="ECO:0000313" key="3">
    <source>
        <dbReference type="Proteomes" id="UP001352852"/>
    </source>
</evidence>
<evidence type="ECO:0000313" key="2">
    <source>
        <dbReference type="EMBL" id="MED6295298.1"/>
    </source>
</evidence>
<feature type="region of interest" description="Disordered" evidence="1">
    <location>
        <begin position="1"/>
        <end position="26"/>
    </location>
</feature>
<protein>
    <submittedName>
        <fullName evidence="2">Uncharacterized protein</fullName>
    </submittedName>
</protein>
<comment type="caution">
    <text evidence="2">The sequence shown here is derived from an EMBL/GenBank/DDBJ whole genome shotgun (WGS) entry which is preliminary data.</text>
</comment>